<dbReference type="RefSeq" id="WP_011870219.1">
    <property type="nucleotide sequence ID" value="NZ_JBHTCC010000006.1"/>
</dbReference>
<dbReference type="Proteomes" id="UP001596379">
    <property type="component" value="Unassembled WGS sequence"/>
</dbReference>
<organism evidence="1 2">
    <name type="scientific">Herminiimonas aquatilis</name>
    <dbReference type="NCBI Taxonomy" id="345342"/>
    <lineage>
        <taxon>Bacteria</taxon>
        <taxon>Pseudomonadati</taxon>
        <taxon>Pseudomonadota</taxon>
        <taxon>Betaproteobacteria</taxon>
        <taxon>Burkholderiales</taxon>
        <taxon>Oxalobacteraceae</taxon>
        <taxon>Herminiimonas</taxon>
    </lineage>
</organism>
<proteinExistence type="predicted"/>
<sequence length="73" mass="8380">MHTTANFLTNVIRIKRLKEKTGLGNSSVYNKLNFKSKYYDCDFPKPIQLGVSSVGWIEGEVDIWLSSRQRTKA</sequence>
<comment type="caution">
    <text evidence="1">The sequence shown here is derived from an EMBL/GenBank/DDBJ whole genome shotgun (WGS) entry which is preliminary data.</text>
</comment>
<name>A0ABW2JAZ7_9BURK</name>
<gene>
    <name evidence="1" type="ORF">ACFQO0_16595</name>
</gene>
<dbReference type="Gene3D" id="1.10.238.160">
    <property type="match status" value="1"/>
</dbReference>
<dbReference type="EMBL" id="JBHTCC010000006">
    <property type="protein sequence ID" value="MFC7300060.1"/>
    <property type="molecule type" value="Genomic_DNA"/>
</dbReference>
<dbReference type="InterPro" id="IPR052931">
    <property type="entry name" value="Prophage_regulatory_activator"/>
</dbReference>
<dbReference type="InterPro" id="IPR010260">
    <property type="entry name" value="AlpA"/>
</dbReference>
<evidence type="ECO:0000313" key="2">
    <source>
        <dbReference type="Proteomes" id="UP001596379"/>
    </source>
</evidence>
<protein>
    <submittedName>
        <fullName evidence="1">AlpA family phage regulatory protein</fullName>
    </submittedName>
</protein>
<accession>A0ABW2JAZ7</accession>
<evidence type="ECO:0000313" key="1">
    <source>
        <dbReference type="EMBL" id="MFC7300060.1"/>
    </source>
</evidence>
<dbReference type="Pfam" id="PF05930">
    <property type="entry name" value="Phage_AlpA"/>
    <property type="match status" value="1"/>
</dbReference>
<keyword evidence="2" id="KW-1185">Reference proteome</keyword>
<dbReference type="PANTHER" id="PTHR36154">
    <property type="entry name" value="DNA-BINDING TRANSCRIPTIONAL ACTIVATOR ALPA"/>
    <property type="match status" value="1"/>
</dbReference>
<dbReference type="PANTHER" id="PTHR36154:SF1">
    <property type="entry name" value="DNA-BINDING TRANSCRIPTIONAL ACTIVATOR ALPA"/>
    <property type="match status" value="1"/>
</dbReference>
<reference evidence="2" key="1">
    <citation type="journal article" date="2019" name="Int. J. Syst. Evol. Microbiol.">
        <title>The Global Catalogue of Microorganisms (GCM) 10K type strain sequencing project: providing services to taxonomists for standard genome sequencing and annotation.</title>
        <authorList>
            <consortium name="The Broad Institute Genomics Platform"/>
            <consortium name="The Broad Institute Genome Sequencing Center for Infectious Disease"/>
            <person name="Wu L."/>
            <person name="Ma J."/>
        </authorList>
    </citation>
    <scope>NUCLEOTIDE SEQUENCE [LARGE SCALE GENOMIC DNA]</scope>
    <source>
        <strain evidence="2">CCUG 36956</strain>
    </source>
</reference>